<evidence type="ECO:0000313" key="2">
    <source>
        <dbReference type="Proteomes" id="UP000527143"/>
    </source>
</evidence>
<dbReference type="RefSeq" id="WP_184091946.1">
    <property type="nucleotide sequence ID" value="NZ_JACIJF010000035.1"/>
</dbReference>
<evidence type="ECO:0000313" key="1">
    <source>
        <dbReference type="EMBL" id="MBB5712998.1"/>
    </source>
</evidence>
<sequence length="146" mass="16683">MSKLTIAYKYDASFFDKKLTRDDFGWLSVAVETDRFSGKGGFWVQWQDVKEFGEALGSFPISEDHPITVQWGFDMQEGDDLILRLEVAPADKRGNLAVRFEVADYVEPRSRARGVFLTNYPDLDAFRFEIARLMDGEIENATLNGQ</sequence>
<organism evidence="1 2">
    <name type="scientific">Sphingomonas xinjiangensis</name>
    <dbReference type="NCBI Taxonomy" id="643568"/>
    <lineage>
        <taxon>Bacteria</taxon>
        <taxon>Pseudomonadati</taxon>
        <taxon>Pseudomonadota</taxon>
        <taxon>Alphaproteobacteria</taxon>
        <taxon>Sphingomonadales</taxon>
        <taxon>Sphingomonadaceae</taxon>
        <taxon>Sphingomonas</taxon>
    </lineage>
</organism>
<reference evidence="1 2" key="1">
    <citation type="submission" date="2020-08" db="EMBL/GenBank/DDBJ databases">
        <title>Genomic Encyclopedia of Type Strains, Phase IV (KMG-IV): sequencing the most valuable type-strain genomes for metagenomic binning, comparative biology and taxonomic classification.</title>
        <authorList>
            <person name="Goeker M."/>
        </authorList>
    </citation>
    <scope>NUCLEOTIDE SEQUENCE [LARGE SCALE GENOMIC DNA]</scope>
    <source>
        <strain evidence="1 2">DSM 26736</strain>
    </source>
</reference>
<dbReference type="EMBL" id="JACIJF010000035">
    <property type="protein sequence ID" value="MBB5712998.1"/>
    <property type="molecule type" value="Genomic_DNA"/>
</dbReference>
<dbReference type="Proteomes" id="UP000527143">
    <property type="component" value="Unassembled WGS sequence"/>
</dbReference>
<proteinExistence type="predicted"/>
<keyword evidence="2" id="KW-1185">Reference proteome</keyword>
<protein>
    <submittedName>
        <fullName evidence="1">Uncharacterized protein</fullName>
    </submittedName>
</protein>
<accession>A0A840YTK7</accession>
<comment type="caution">
    <text evidence="1">The sequence shown here is derived from an EMBL/GenBank/DDBJ whole genome shotgun (WGS) entry which is preliminary data.</text>
</comment>
<gene>
    <name evidence="1" type="ORF">FHT02_004260</name>
</gene>
<dbReference type="AlphaFoldDB" id="A0A840YTK7"/>
<name>A0A840YTK7_9SPHN</name>